<feature type="transmembrane region" description="Helical" evidence="1">
    <location>
        <begin position="14"/>
        <end position="37"/>
    </location>
</feature>
<dbReference type="EMBL" id="CP058559">
    <property type="protein sequence ID" value="QNO15425.1"/>
    <property type="molecule type" value="Genomic_DNA"/>
</dbReference>
<evidence type="ECO:0008006" key="4">
    <source>
        <dbReference type="Google" id="ProtNLM"/>
    </source>
</evidence>
<proteinExistence type="predicted"/>
<feature type="transmembrane region" description="Helical" evidence="1">
    <location>
        <begin position="70"/>
        <end position="89"/>
    </location>
</feature>
<evidence type="ECO:0000313" key="2">
    <source>
        <dbReference type="EMBL" id="QNO15425.1"/>
    </source>
</evidence>
<dbReference type="RefSeq" id="WP_213165789.1">
    <property type="nucleotide sequence ID" value="NZ_CP058559.1"/>
</dbReference>
<keyword evidence="1" id="KW-1133">Transmembrane helix</keyword>
<feature type="transmembrane region" description="Helical" evidence="1">
    <location>
        <begin position="95"/>
        <end position="117"/>
    </location>
</feature>
<organism evidence="2 3">
    <name type="scientific">Alkalicella caledoniensis</name>
    <dbReference type="NCBI Taxonomy" id="2731377"/>
    <lineage>
        <taxon>Bacteria</taxon>
        <taxon>Bacillati</taxon>
        <taxon>Bacillota</taxon>
        <taxon>Clostridia</taxon>
        <taxon>Eubacteriales</taxon>
        <taxon>Proteinivoracaceae</taxon>
        <taxon>Alkalicella</taxon>
    </lineage>
</organism>
<reference evidence="2 3" key="1">
    <citation type="submission" date="2020-07" db="EMBL/GenBank/DDBJ databases">
        <title>Alkalicella. sp. LB2 genome.</title>
        <authorList>
            <person name="Postec A."/>
            <person name="Quemeneur M."/>
        </authorList>
    </citation>
    <scope>NUCLEOTIDE SEQUENCE [LARGE SCALE GENOMIC DNA]</scope>
    <source>
        <strain evidence="2 3">LB2</strain>
    </source>
</reference>
<dbReference type="InterPro" id="IPR012340">
    <property type="entry name" value="NA-bd_OB-fold"/>
</dbReference>
<gene>
    <name evidence="2" type="ORF">HYG86_11950</name>
</gene>
<evidence type="ECO:0000256" key="1">
    <source>
        <dbReference type="SAM" id="Phobius"/>
    </source>
</evidence>
<keyword evidence="1" id="KW-0472">Membrane</keyword>
<keyword evidence="1" id="KW-0812">Transmembrane</keyword>
<dbReference type="Proteomes" id="UP000516160">
    <property type="component" value="Chromosome"/>
</dbReference>
<dbReference type="KEGG" id="acae:HYG86_11950"/>
<evidence type="ECO:0000313" key="3">
    <source>
        <dbReference type="Proteomes" id="UP000516160"/>
    </source>
</evidence>
<dbReference type="AlphaFoldDB" id="A0A7G9W9R3"/>
<keyword evidence="3" id="KW-1185">Reference proteome</keyword>
<accession>A0A7G9W9R3</accession>
<dbReference type="Gene3D" id="2.40.50.140">
    <property type="entry name" value="Nucleic acid-binding proteins"/>
    <property type="match status" value="1"/>
</dbReference>
<protein>
    <recommendedName>
        <fullName evidence="4">NfeD-like C-terminal domain-containing protein</fullName>
    </recommendedName>
</protein>
<name>A0A7G9W9R3_ALKCA</name>
<sequence length="199" mass="21598">MIEWLTEVLVFEKVYWYLAIPFTVLLVIQLISTFVGLGGNSDLDGGDDGGDIGDDGDIEPGFRILTVRNLVTFFAVFGWSGITFSSLGFGQVITALISTILGIIMLLVVSALFYFIIKLAYSGTMDIQRAVGATGEVYLPIPANRSGVGKVNITFQGSFRELEAMTDEGRKIPRGAMITVKAVVNNSILLVEKTNKGEF</sequence>